<keyword evidence="18" id="KW-1185">Reference proteome</keyword>
<evidence type="ECO:0000313" key="18">
    <source>
        <dbReference type="Proteomes" id="UP001626549"/>
    </source>
</evidence>
<dbReference type="PANTHER" id="PTHR22749">
    <property type="entry name" value="RIBOFLAVIN KINASE/FMN ADENYLYLTRANSFERASE"/>
    <property type="match status" value="1"/>
</dbReference>
<evidence type="ECO:0000256" key="2">
    <source>
        <dbReference type="ARBA" id="ARBA00004726"/>
    </source>
</evidence>
<evidence type="ECO:0000256" key="7">
    <source>
        <dbReference type="ARBA" id="ARBA00022695"/>
    </source>
</evidence>
<evidence type="ECO:0000256" key="15">
    <source>
        <dbReference type="PIRNR" id="PIRNR004491"/>
    </source>
</evidence>
<dbReference type="PIRSF" id="PIRSF004491">
    <property type="entry name" value="FAD_Synth"/>
    <property type="match status" value="1"/>
</dbReference>
<dbReference type="PANTHER" id="PTHR22749:SF6">
    <property type="entry name" value="RIBOFLAVIN KINASE"/>
    <property type="match status" value="1"/>
</dbReference>
<evidence type="ECO:0000256" key="14">
    <source>
        <dbReference type="ARBA" id="ARBA00049494"/>
    </source>
</evidence>
<dbReference type="InterPro" id="IPR015865">
    <property type="entry name" value="Riboflavin_kinase_bac/euk"/>
</dbReference>
<comment type="catalytic activity">
    <reaction evidence="14 15">
        <text>FMN + ATP + H(+) = FAD + diphosphate</text>
        <dbReference type="Rhea" id="RHEA:17237"/>
        <dbReference type="ChEBI" id="CHEBI:15378"/>
        <dbReference type="ChEBI" id="CHEBI:30616"/>
        <dbReference type="ChEBI" id="CHEBI:33019"/>
        <dbReference type="ChEBI" id="CHEBI:57692"/>
        <dbReference type="ChEBI" id="CHEBI:58210"/>
        <dbReference type="EC" id="2.7.7.2"/>
    </reaction>
</comment>
<dbReference type="Pfam" id="PF01687">
    <property type="entry name" value="Flavokinase"/>
    <property type="match status" value="1"/>
</dbReference>
<dbReference type="RefSeq" id="WP_407327174.1">
    <property type="nucleotide sequence ID" value="NZ_CP136865.1"/>
</dbReference>
<keyword evidence="7 15" id="KW-0548">Nucleotidyltransferase</keyword>
<evidence type="ECO:0000256" key="5">
    <source>
        <dbReference type="ARBA" id="ARBA00022643"/>
    </source>
</evidence>
<dbReference type="InterPro" id="IPR023468">
    <property type="entry name" value="Riboflavin_kinase"/>
</dbReference>
<dbReference type="Gene3D" id="3.40.50.620">
    <property type="entry name" value="HUPs"/>
    <property type="match status" value="1"/>
</dbReference>
<comment type="similarity">
    <text evidence="15">Belongs to the ribF family.</text>
</comment>
<proteinExistence type="inferred from homology"/>
<sequence length="314" mass="34594">MELLRGLEGLRPKDRPSVATIGAFDGVHLGHQTVISQLQEQGRKYDLPTTVVTFEPLPREYLAAASAPARLQSFRERFESLASLGIDRLLCLRFDEKLRQMSAEEFADRIFVQGLGVRSLVLGDDFRFGHDREGGFSLMQAIGEREGFTTLATQTIEVEGERVSSTRLRSALTIGDFATSCACLGHDYEMSGRVIFGRQLGRQIGVPTANIALRRKSVPLSGVFAVTATGGGLCDTPAIANVGVRPTVEAGLRPNLEVHILDGEHALYGKRLSVRFLHKLRDEQRFESVDVLKAKIHEDIEGARAYFALGAEER</sequence>
<evidence type="ECO:0000256" key="9">
    <source>
        <dbReference type="ARBA" id="ARBA00022777"/>
    </source>
</evidence>
<keyword evidence="6 15" id="KW-0808">Transferase</keyword>
<evidence type="ECO:0000259" key="16">
    <source>
        <dbReference type="SMART" id="SM00904"/>
    </source>
</evidence>
<keyword evidence="5 15" id="KW-0288">FMN</keyword>
<evidence type="ECO:0000313" key="17">
    <source>
        <dbReference type="EMBL" id="WOJ96497.1"/>
    </source>
</evidence>
<keyword evidence="10 15" id="KW-0274">FAD</keyword>
<comment type="pathway">
    <text evidence="2 15">Cofactor biosynthesis; FAD biosynthesis; FAD from FMN: step 1/1.</text>
</comment>
<dbReference type="EMBL" id="CP136865">
    <property type="protein sequence ID" value="WOJ96497.1"/>
    <property type="molecule type" value="Genomic_DNA"/>
</dbReference>
<feature type="domain" description="Riboflavin kinase" evidence="16">
    <location>
        <begin position="183"/>
        <end position="308"/>
    </location>
</feature>
<name>A0ABZ0IBQ9_9GAMM</name>
<comment type="function">
    <text evidence="1">Catalyzes the phosphorylation of riboflavin to FMN followed by the adenylation of FMN to FAD.</text>
</comment>
<dbReference type="GO" id="GO:0003919">
    <property type="term" value="F:FMN adenylyltransferase activity"/>
    <property type="evidence" value="ECO:0007669"/>
    <property type="project" value="UniProtKB-EC"/>
</dbReference>
<dbReference type="InterPro" id="IPR014729">
    <property type="entry name" value="Rossmann-like_a/b/a_fold"/>
</dbReference>
<evidence type="ECO:0000256" key="11">
    <source>
        <dbReference type="ARBA" id="ARBA00022840"/>
    </source>
</evidence>
<dbReference type="EC" id="2.7.1.26" evidence="15"/>
<keyword evidence="8 15" id="KW-0547">Nucleotide-binding</keyword>
<dbReference type="GO" id="GO:0008531">
    <property type="term" value="F:riboflavin kinase activity"/>
    <property type="evidence" value="ECO:0007669"/>
    <property type="project" value="UniProtKB-EC"/>
</dbReference>
<dbReference type="NCBIfam" id="NF004159">
    <property type="entry name" value="PRK05627.1-2"/>
    <property type="match status" value="1"/>
</dbReference>
<evidence type="ECO:0000256" key="1">
    <source>
        <dbReference type="ARBA" id="ARBA00002121"/>
    </source>
</evidence>
<dbReference type="CDD" id="cd02064">
    <property type="entry name" value="FAD_synthetase_N"/>
    <property type="match status" value="1"/>
</dbReference>
<dbReference type="SMART" id="SM00904">
    <property type="entry name" value="Flavokinase"/>
    <property type="match status" value="1"/>
</dbReference>
<dbReference type="NCBIfam" id="NF004163">
    <property type="entry name" value="PRK05627.1-6"/>
    <property type="match status" value="1"/>
</dbReference>
<organism evidence="17 18">
    <name type="scientific">Congregibacter brevis</name>
    <dbReference type="NCBI Taxonomy" id="3081201"/>
    <lineage>
        <taxon>Bacteria</taxon>
        <taxon>Pseudomonadati</taxon>
        <taxon>Pseudomonadota</taxon>
        <taxon>Gammaproteobacteria</taxon>
        <taxon>Cellvibrionales</taxon>
        <taxon>Halieaceae</taxon>
        <taxon>Congregibacter</taxon>
    </lineage>
</organism>
<keyword evidence="4 15" id="KW-0285">Flavoprotein</keyword>
<dbReference type="SUPFAM" id="SSF82114">
    <property type="entry name" value="Riboflavin kinase-like"/>
    <property type="match status" value="1"/>
</dbReference>
<dbReference type="InterPro" id="IPR015864">
    <property type="entry name" value="FAD_synthase"/>
</dbReference>
<comment type="pathway">
    <text evidence="3 15">Cofactor biosynthesis; FMN biosynthesis; FMN from riboflavin (ATP route): step 1/1.</text>
</comment>
<dbReference type="EC" id="2.7.7.2" evidence="15"/>
<comment type="catalytic activity">
    <reaction evidence="13 15">
        <text>riboflavin + ATP = FMN + ADP + H(+)</text>
        <dbReference type="Rhea" id="RHEA:14357"/>
        <dbReference type="ChEBI" id="CHEBI:15378"/>
        <dbReference type="ChEBI" id="CHEBI:30616"/>
        <dbReference type="ChEBI" id="CHEBI:57986"/>
        <dbReference type="ChEBI" id="CHEBI:58210"/>
        <dbReference type="ChEBI" id="CHEBI:456216"/>
        <dbReference type="EC" id="2.7.1.26"/>
    </reaction>
</comment>
<evidence type="ECO:0000256" key="13">
    <source>
        <dbReference type="ARBA" id="ARBA00047880"/>
    </source>
</evidence>
<dbReference type="Proteomes" id="UP001626549">
    <property type="component" value="Chromosome"/>
</dbReference>
<dbReference type="NCBIfam" id="TIGR00083">
    <property type="entry name" value="ribF"/>
    <property type="match status" value="1"/>
</dbReference>
<evidence type="ECO:0000256" key="8">
    <source>
        <dbReference type="ARBA" id="ARBA00022741"/>
    </source>
</evidence>
<dbReference type="Pfam" id="PF06574">
    <property type="entry name" value="FAD_syn"/>
    <property type="match status" value="1"/>
</dbReference>
<keyword evidence="11 15" id="KW-0067">ATP-binding</keyword>
<keyword evidence="12" id="KW-0511">Multifunctional enzyme</keyword>
<evidence type="ECO:0000256" key="12">
    <source>
        <dbReference type="ARBA" id="ARBA00023268"/>
    </source>
</evidence>
<evidence type="ECO:0000256" key="10">
    <source>
        <dbReference type="ARBA" id="ARBA00022827"/>
    </source>
</evidence>
<gene>
    <name evidence="17" type="primary">ribF</name>
    <name evidence="17" type="ORF">R0137_14785</name>
</gene>
<dbReference type="InterPro" id="IPR023465">
    <property type="entry name" value="Riboflavin_kinase_dom_sf"/>
</dbReference>
<accession>A0ABZ0IBQ9</accession>
<dbReference type="Gene3D" id="2.40.30.30">
    <property type="entry name" value="Riboflavin kinase-like"/>
    <property type="match status" value="1"/>
</dbReference>
<reference evidence="17 18" key="1">
    <citation type="submission" date="2023-10" db="EMBL/GenBank/DDBJ databases">
        <title>Two novel species belonging to the OM43/NOR5 clade.</title>
        <authorList>
            <person name="Park M."/>
        </authorList>
    </citation>
    <scope>NUCLEOTIDE SEQUENCE [LARGE SCALE GENOMIC DNA]</scope>
    <source>
        <strain evidence="17 18">IMCC45268</strain>
    </source>
</reference>
<evidence type="ECO:0000256" key="3">
    <source>
        <dbReference type="ARBA" id="ARBA00005201"/>
    </source>
</evidence>
<evidence type="ECO:0000256" key="4">
    <source>
        <dbReference type="ARBA" id="ARBA00022630"/>
    </source>
</evidence>
<dbReference type="InterPro" id="IPR002606">
    <property type="entry name" value="Riboflavin_kinase_bac"/>
</dbReference>
<keyword evidence="9 15" id="KW-0418">Kinase</keyword>
<evidence type="ECO:0000256" key="6">
    <source>
        <dbReference type="ARBA" id="ARBA00022679"/>
    </source>
</evidence>
<dbReference type="SUPFAM" id="SSF52374">
    <property type="entry name" value="Nucleotidylyl transferase"/>
    <property type="match status" value="1"/>
</dbReference>
<protein>
    <recommendedName>
        <fullName evidence="15">Riboflavin biosynthesis protein</fullName>
    </recommendedName>
    <domain>
        <recommendedName>
            <fullName evidence="15">Riboflavin kinase</fullName>
            <ecNumber evidence="15">2.7.1.26</ecNumber>
        </recommendedName>
        <alternativeName>
            <fullName evidence="15">Flavokinase</fullName>
        </alternativeName>
    </domain>
    <domain>
        <recommendedName>
            <fullName evidence="15">FMN adenylyltransferase</fullName>
            <ecNumber evidence="15">2.7.7.2</ecNumber>
        </recommendedName>
        <alternativeName>
            <fullName evidence="15">FAD pyrophosphorylase</fullName>
        </alternativeName>
        <alternativeName>
            <fullName evidence="15">FAD synthase</fullName>
        </alternativeName>
    </domain>
</protein>